<organism evidence="1 2">
    <name type="scientific">Fomitopsis schrenkii</name>
    <name type="common">Brown rot fungus</name>
    <dbReference type="NCBI Taxonomy" id="2126942"/>
    <lineage>
        <taxon>Eukaryota</taxon>
        <taxon>Fungi</taxon>
        <taxon>Dikarya</taxon>
        <taxon>Basidiomycota</taxon>
        <taxon>Agaricomycotina</taxon>
        <taxon>Agaricomycetes</taxon>
        <taxon>Polyporales</taxon>
        <taxon>Fomitopsis</taxon>
    </lineage>
</organism>
<dbReference type="InParanoid" id="S8EGZ2"/>
<dbReference type="InterPro" id="IPR032675">
    <property type="entry name" value="LRR_dom_sf"/>
</dbReference>
<accession>S8EGZ2</accession>
<dbReference type="Proteomes" id="UP000015241">
    <property type="component" value="Unassembled WGS sequence"/>
</dbReference>
<dbReference type="EMBL" id="KE504135">
    <property type="protein sequence ID" value="EPT02509.1"/>
    <property type="molecule type" value="Genomic_DNA"/>
</dbReference>
<proteinExistence type="predicted"/>
<sequence length="457" mass="51372">MSLHALPLPLTDRVPAELIEQILREAQWNIQTLLACLRVCTAWHSFLISSLYESIHLCGNTQLDKLAHAAWMYPAVRARLASVRAITLMPDGHNSPPPPSEIDAQVFSLMLGPHLHSVEELSFLNCLRRPLHSSFFAMLPQLAKVKRLSLASFQLGSFFDFQRMVCAFPLLEELHLMTSMMCVGRARRAAPLPEDHLSVLRPPKLALLCMEHSSLQVDDGFLVNVVRWLTTGGNLRALDIRGSLRTDESIIISLLRRAASTLECLRMTGLDWDDWGRTARFYSHGFEYLAHLRTLDISFKYWCWGFTQKLRGVLSCIATPTLEALRLQIDNTLQEDATADYDALHAVLTRTVFDRLARVTVVMTSQAGLIYRKDGALNRNIYNEGAKNLAAGVLMHLRILFAPWLARGVVRALVGGAQGPRCLWYTGVVAKAGEEPLWLYGKAGIHARSRLLADWRI</sequence>
<gene>
    <name evidence="1" type="ORF">FOMPIDRAFT_1047863</name>
</gene>
<evidence type="ECO:0000313" key="1">
    <source>
        <dbReference type="EMBL" id="EPT02509.1"/>
    </source>
</evidence>
<reference evidence="1 2" key="1">
    <citation type="journal article" date="2012" name="Science">
        <title>The Paleozoic origin of enzymatic lignin decomposition reconstructed from 31 fungal genomes.</title>
        <authorList>
            <person name="Floudas D."/>
            <person name="Binder M."/>
            <person name="Riley R."/>
            <person name="Barry K."/>
            <person name="Blanchette R.A."/>
            <person name="Henrissat B."/>
            <person name="Martinez A.T."/>
            <person name="Otillar R."/>
            <person name="Spatafora J.W."/>
            <person name="Yadav J.S."/>
            <person name="Aerts A."/>
            <person name="Benoit I."/>
            <person name="Boyd A."/>
            <person name="Carlson A."/>
            <person name="Copeland A."/>
            <person name="Coutinho P.M."/>
            <person name="de Vries R.P."/>
            <person name="Ferreira P."/>
            <person name="Findley K."/>
            <person name="Foster B."/>
            <person name="Gaskell J."/>
            <person name="Glotzer D."/>
            <person name="Gorecki P."/>
            <person name="Heitman J."/>
            <person name="Hesse C."/>
            <person name="Hori C."/>
            <person name="Igarashi K."/>
            <person name="Jurgens J.A."/>
            <person name="Kallen N."/>
            <person name="Kersten P."/>
            <person name="Kohler A."/>
            <person name="Kuees U."/>
            <person name="Kumar T.K.A."/>
            <person name="Kuo A."/>
            <person name="LaButti K."/>
            <person name="Larrondo L.F."/>
            <person name="Lindquist E."/>
            <person name="Ling A."/>
            <person name="Lombard V."/>
            <person name="Lucas S."/>
            <person name="Lundell T."/>
            <person name="Martin R."/>
            <person name="McLaughlin D.J."/>
            <person name="Morgenstern I."/>
            <person name="Morin E."/>
            <person name="Murat C."/>
            <person name="Nagy L.G."/>
            <person name="Nolan M."/>
            <person name="Ohm R.A."/>
            <person name="Patyshakuliyeva A."/>
            <person name="Rokas A."/>
            <person name="Ruiz-Duenas F.J."/>
            <person name="Sabat G."/>
            <person name="Salamov A."/>
            <person name="Samejima M."/>
            <person name="Schmutz J."/>
            <person name="Slot J.C."/>
            <person name="St John F."/>
            <person name="Stenlid J."/>
            <person name="Sun H."/>
            <person name="Sun S."/>
            <person name="Syed K."/>
            <person name="Tsang A."/>
            <person name="Wiebenga A."/>
            <person name="Young D."/>
            <person name="Pisabarro A."/>
            <person name="Eastwood D.C."/>
            <person name="Martin F."/>
            <person name="Cullen D."/>
            <person name="Grigoriev I.V."/>
            <person name="Hibbett D.S."/>
        </authorList>
    </citation>
    <scope>NUCLEOTIDE SEQUENCE</scope>
    <source>
        <strain evidence="2">FP-58527</strain>
    </source>
</reference>
<evidence type="ECO:0008006" key="3">
    <source>
        <dbReference type="Google" id="ProtNLM"/>
    </source>
</evidence>
<keyword evidence="2" id="KW-1185">Reference proteome</keyword>
<dbReference type="HOGENOM" id="CLU_540828_0_0_1"/>
<protein>
    <recommendedName>
        <fullName evidence="3">F-box domain-containing protein</fullName>
    </recommendedName>
</protein>
<dbReference type="SUPFAM" id="SSF52047">
    <property type="entry name" value="RNI-like"/>
    <property type="match status" value="1"/>
</dbReference>
<evidence type="ECO:0000313" key="2">
    <source>
        <dbReference type="Proteomes" id="UP000015241"/>
    </source>
</evidence>
<dbReference type="AlphaFoldDB" id="S8EGZ2"/>
<dbReference type="OrthoDB" id="2787007at2759"/>
<name>S8EGZ2_FOMSC</name>
<dbReference type="Gene3D" id="3.80.10.10">
    <property type="entry name" value="Ribonuclease Inhibitor"/>
    <property type="match status" value="1"/>
</dbReference>